<sequence length="95" mass="10764">MRTMCNSTTTSTWRNKRGLHMKKRSKGKLKLPTSVKTSEAVKTTTLKKLRKLQRIINPGYKEMNLGTLFQKTANHIFVLEAKLNVLKSLSALFGA</sequence>
<dbReference type="OrthoDB" id="1363133at2759"/>
<protein>
    <submittedName>
        <fullName evidence="1">Uncharacterized protein</fullName>
    </submittedName>
</protein>
<dbReference type="EMBL" id="JXTB01000175">
    <property type="protein sequence ID" value="PON56043.1"/>
    <property type="molecule type" value="Genomic_DNA"/>
</dbReference>
<organism evidence="1 2">
    <name type="scientific">Parasponia andersonii</name>
    <name type="common">Sponia andersonii</name>
    <dbReference type="NCBI Taxonomy" id="3476"/>
    <lineage>
        <taxon>Eukaryota</taxon>
        <taxon>Viridiplantae</taxon>
        <taxon>Streptophyta</taxon>
        <taxon>Embryophyta</taxon>
        <taxon>Tracheophyta</taxon>
        <taxon>Spermatophyta</taxon>
        <taxon>Magnoliopsida</taxon>
        <taxon>eudicotyledons</taxon>
        <taxon>Gunneridae</taxon>
        <taxon>Pentapetalae</taxon>
        <taxon>rosids</taxon>
        <taxon>fabids</taxon>
        <taxon>Rosales</taxon>
        <taxon>Cannabaceae</taxon>
        <taxon>Parasponia</taxon>
    </lineage>
</organism>
<reference evidence="2" key="1">
    <citation type="submission" date="2016-06" db="EMBL/GenBank/DDBJ databases">
        <title>Parallel loss of symbiosis genes in relatives of nitrogen-fixing non-legume Parasponia.</title>
        <authorList>
            <person name="Van Velzen R."/>
            <person name="Holmer R."/>
            <person name="Bu F."/>
            <person name="Rutten L."/>
            <person name="Van Zeijl A."/>
            <person name="Liu W."/>
            <person name="Santuari L."/>
            <person name="Cao Q."/>
            <person name="Sharma T."/>
            <person name="Shen D."/>
            <person name="Roswanjaya Y."/>
            <person name="Wardhani T."/>
            <person name="Kalhor M.S."/>
            <person name="Jansen J."/>
            <person name="Van den Hoogen J."/>
            <person name="Gungor B."/>
            <person name="Hartog M."/>
            <person name="Hontelez J."/>
            <person name="Verver J."/>
            <person name="Yang W.-C."/>
            <person name="Schijlen E."/>
            <person name="Repin R."/>
            <person name="Schilthuizen M."/>
            <person name="Schranz E."/>
            <person name="Heidstra R."/>
            <person name="Miyata K."/>
            <person name="Fedorova E."/>
            <person name="Kohlen W."/>
            <person name="Bisseling T."/>
            <person name="Smit S."/>
            <person name="Geurts R."/>
        </authorList>
    </citation>
    <scope>NUCLEOTIDE SEQUENCE [LARGE SCALE GENOMIC DNA]</scope>
    <source>
        <strain evidence="2">cv. WU1-14</strain>
    </source>
</reference>
<comment type="caution">
    <text evidence="1">The sequence shown here is derived from an EMBL/GenBank/DDBJ whole genome shotgun (WGS) entry which is preliminary data.</text>
</comment>
<dbReference type="AlphaFoldDB" id="A0A2P5C4Q7"/>
<gene>
    <name evidence="1" type="ORF">PanWU01x14_184020</name>
</gene>
<name>A0A2P5C4Q7_PARAD</name>
<keyword evidence="2" id="KW-1185">Reference proteome</keyword>
<accession>A0A2P5C4Q7</accession>
<dbReference type="Proteomes" id="UP000237105">
    <property type="component" value="Unassembled WGS sequence"/>
</dbReference>
<evidence type="ECO:0000313" key="2">
    <source>
        <dbReference type="Proteomes" id="UP000237105"/>
    </source>
</evidence>
<proteinExistence type="predicted"/>
<evidence type="ECO:0000313" key="1">
    <source>
        <dbReference type="EMBL" id="PON56043.1"/>
    </source>
</evidence>